<name>A0ABW7SSD9_9ACTN</name>
<organism evidence="3 4">
    <name type="scientific">Micromonospora rubida</name>
    <dbReference type="NCBI Taxonomy" id="2697657"/>
    <lineage>
        <taxon>Bacteria</taxon>
        <taxon>Bacillati</taxon>
        <taxon>Actinomycetota</taxon>
        <taxon>Actinomycetes</taxon>
        <taxon>Micromonosporales</taxon>
        <taxon>Micromonosporaceae</taxon>
        <taxon>Micromonospora</taxon>
    </lineage>
</organism>
<dbReference type="SUPFAM" id="SSF47413">
    <property type="entry name" value="lambda repressor-like DNA-binding domains"/>
    <property type="match status" value="1"/>
</dbReference>
<feature type="compositionally biased region" description="Pro residues" evidence="1">
    <location>
        <begin position="95"/>
        <end position="112"/>
    </location>
</feature>
<comment type="caution">
    <text evidence="3">The sequence shown here is derived from an EMBL/GenBank/DDBJ whole genome shotgun (WGS) entry which is preliminary data.</text>
</comment>
<feature type="compositionally biased region" description="Low complexity" evidence="1">
    <location>
        <begin position="136"/>
        <end position="153"/>
    </location>
</feature>
<keyword evidence="4" id="KW-1185">Reference proteome</keyword>
<protein>
    <submittedName>
        <fullName evidence="3">Helix-turn-helix domain-containing protein</fullName>
    </submittedName>
</protein>
<evidence type="ECO:0000313" key="4">
    <source>
        <dbReference type="Proteomes" id="UP001611075"/>
    </source>
</evidence>
<dbReference type="InterPro" id="IPR001387">
    <property type="entry name" value="Cro/C1-type_HTH"/>
</dbReference>
<reference evidence="3 4" key="1">
    <citation type="submission" date="2024-10" db="EMBL/GenBank/DDBJ databases">
        <title>The Natural Products Discovery Center: Release of the First 8490 Sequenced Strains for Exploring Actinobacteria Biosynthetic Diversity.</title>
        <authorList>
            <person name="Kalkreuter E."/>
            <person name="Kautsar S.A."/>
            <person name="Yang D."/>
            <person name="Bader C.D."/>
            <person name="Teijaro C.N."/>
            <person name="Fluegel L."/>
            <person name="Davis C.M."/>
            <person name="Simpson J.R."/>
            <person name="Lauterbach L."/>
            <person name="Steele A.D."/>
            <person name="Gui C."/>
            <person name="Meng S."/>
            <person name="Li G."/>
            <person name="Viehrig K."/>
            <person name="Ye F."/>
            <person name="Su P."/>
            <person name="Kiefer A.F."/>
            <person name="Nichols A."/>
            <person name="Cepeda A.J."/>
            <person name="Yan W."/>
            <person name="Fan B."/>
            <person name="Jiang Y."/>
            <person name="Adhikari A."/>
            <person name="Zheng C.-J."/>
            <person name="Schuster L."/>
            <person name="Cowan T.M."/>
            <person name="Smanski M.J."/>
            <person name="Chevrette M.G."/>
            <person name="De Carvalho L.P.S."/>
            <person name="Shen B."/>
        </authorList>
    </citation>
    <scope>NUCLEOTIDE SEQUENCE [LARGE SCALE GENOMIC DNA]</scope>
    <source>
        <strain evidence="3 4">NPDC021253</strain>
    </source>
</reference>
<dbReference type="InterPro" id="IPR010982">
    <property type="entry name" value="Lambda_DNA-bd_dom_sf"/>
</dbReference>
<evidence type="ECO:0000259" key="2">
    <source>
        <dbReference type="SMART" id="SM00530"/>
    </source>
</evidence>
<evidence type="ECO:0000313" key="3">
    <source>
        <dbReference type="EMBL" id="MFI0795789.1"/>
    </source>
</evidence>
<dbReference type="SMART" id="SM00530">
    <property type="entry name" value="HTH_XRE"/>
    <property type="match status" value="1"/>
</dbReference>
<dbReference type="Proteomes" id="UP001611075">
    <property type="component" value="Unassembled WGS sequence"/>
</dbReference>
<accession>A0ABW7SSD9</accession>
<dbReference type="CDD" id="cd00093">
    <property type="entry name" value="HTH_XRE"/>
    <property type="match status" value="1"/>
</dbReference>
<feature type="compositionally biased region" description="Low complexity" evidence="1">
    <location>
        <begin position="164"/>
        <end position="177"/>
    </location>
</feature>
<feature type="domain" description="HTH cro/C1-type" evidence="2">
    <location>
        <begin position="21"/>
        <end position="77"/>
    </location>
</feature>
<gene>
    <name evidence="3" type="ORF">ACH4OY_24365</name>
</gene>
<feature type="region of interest" description="Disordered" evidence="1">
    <location>
        <begin position="92"/>
        <end position="112"/>
    </location>
</feature>
<dbReference type="RefSeq" id="WP_396683335.1">
    <property type="nucleotide sequence ID" value="NZ_JBIRPU010000021.1"/>
</dbReference>
<feature type="compositionally biased region" description="Pro residues" evidence="1">
    <location>
        <begin position="154"/>
        <end position="163"/>
    </location>
</feature>
<feature type="region of interest" description="Disordered" evidence="1">
    <location>
        <begin position="136"/>
        <end position="180"/>
    </location>
</feature>
<proteinExistence type="predicted"/>
<dbReference type="EMBL" id="JBIRPU010000021">
    <property type="protein sequence ID" value="MFI0795789.1"/>
    <property type="molecule type" value="Genomic_DNA"/>
</dbReference>
<dbReference type="Pfam" id="PF13560">
    <property type="entry name" value="HTH_31"/>
    <property type="match status" value="1"/>
</dbReference>
<evidence type="ECO:0000256" key="1">
    <source>
        <dbReference type="SAM" id="MobiDB-lite"/>
    </source>
</evidence>
<sequence length="456" mass="46074">MARKERPIDLRAGPLPRFAHELRMLRAAAGNPTYRVLARAAGYSPTTLSEAASGMRRPSLDVVLAYVGACGGDAERWRHRWHELDAALRAAVGPSPDPVSPDPVSPDLAPPEPLQDVAAVTAGSADAEAFAVPAPSSLPAPSSGPALSSVPAPSSGPVPPSGPSAPSGPAGSVVPGGPAAGRRHARRVLVAATVVSVTAATAVGVLTDRGPAVSRGTEPATPGVTCPSVGPDARFTGTTYGIGARVRSGAHLDAPVLSMVPAGCPVGFTGFCLGDTVLDATSGTPDVRWFTVAGGGVMASGIVHGNPAGEAAPVDCPGGRTPPTEITLAADPAPEAGAAERGRLRLRAAGRRVDVVGFAAYYADDSRGSPRWHQLALTGPSGPAFTAEWRPARQHPPVQPAGAVLLAAVACLGGDGPTDVLDVRRVAGARLAVPARPLDPVQRVDAGRAACRYPDR</sequence>